<dbReference type="CDD" id="cd00431">
    <property type="entry name" value="cysteine_hydrolases"/>
    <property type="match status" value="1"/>
</dbReference>
<dbReference type="InterPro" id="IPR000868">
    <property type="entry name" value="Isochorismatase-like_dom"/>
</dbReference>
<evidence type="ECO:0000256" key="1">
    <source>
        <dbReference type="ARBA" id="ARBA00022801"/>
    </source>
</evidence>
<dbReference type="GO" id="GO:0016787">
    <property type="term" value="F:hydrolase activity"/>
    <property type="evidence" value="ECO:0007669"/>
    <property type="project" value="UniProtKB-KW"/>
</dbReference>
<reference evidence="3" key="1">
    <citation type="journal article" date="2020" name="mSystems">
        <title>Genome- and Community-Level Interaction Insights into Carbon Utilization and Element Cycling Functions of Hydrothermarchaeota in Hydrothermal Sediment.</title>
        <authorList>
            <person name="Zhou Z."/>
            <person name="Liu Y."/>
            <person name="Xu W."/>
            <person name="Pan J."/>
            <person name="Luo Z.H."/>
            <person name="Li M."/>
        </authorList>
    </citation>
    <scope>NUCLEOTIDE SEQUENCE [LARGE SCALE GENOMIC DNA]</scope>
    <source>
        <strain evidence="3">HyVt-237</strain>
    </source>
</reference>
<protein>
    <submittedName>
        <fullName evidence="3">Cysteine hydrolase</fullName>
    </submittedName>
</protein>
<gene>
    <name evidence="3" type="ORF">ENG67_06775</name>
</gene>
<dbReference type="InterPro" id="IPR036380">
    <property type="entry name" value="Isochorismatase-like_sf"/>
</dbReference>
<dbReference type="PANTHER" id="PTHR43540">
    <property type="entry name" value="PEROXYUREIDOACRYLATE/UREIDOACRYLATE AMIDOHYDROLASE-RELATED"/>
    <property type="match status" value="1"/>
</dbReference>
<dbReference type="AlphaFoldDB" id="A0A7C1BB28"/>
<proteinExistence type="predicted"/>
<dbReference type="EMBL" id="DRBW01000248">
    <property type="protein sequence ID" value="HDM90891.1"/>
    <property type="molecule type" value="Genomic_DNA"/>
</dbReference>
<comment type="caution">
    <text evidence="3">The sequence shown here is derived from an EMBL/GenBank/DDBJ whole genome shotgun (WGS) entry which is preliminary data.</text>
</comment>
<evidence type="ECO:0000259" key="2">
    <source>
        <dbReference type="Pfam" id="PF00857"/>
    </source>
</evidence>
<feature type="domain" description="Isochorismatase-like" evidence="2">
    <location>
        <begin position="4"/>
        <end position="167"/>
    </location>
</feature>
<accession>A0A7C1BB28</accession>
<keyword evidence="1 3" id="KW-0378">Hydrolase</keyword>
<dbReference type="Proteomes" id="UP000885931">
    <property type="component" value="Unassembled WGS sequence"/>
</dbReference>
<evidence type="ECO:0000313" key="3">
    <source>
        <dbReference type="EMBL" id="HDM90891.1"/>
    </source>
</evidence>
<dbReference type="PANTHER" id="PTHR43540:SF10">
    <property type="entry name" value="ISOCHORISMATASE"/>
    <property type="match status" value="1"/>
</dbReference>
<sequence>MREILIIVDMQRGFLEPGHPLYCGDEVRERVIPKVVDLAERKLKEGAQLIFTQDSHEPDDPEFKMWPPHCVRGTEEEEIIPELSKFPGIRVKKRRYSAFYGTDLDRILEELAPDLVTVAGVCTDICVLYTVADLRNRDYQVQVYADCVDSFDREAHEFMLKHMEKVLGVRVLR</sequence>
<dbReference type="InterPro" id="IPR050272">
    <property type="entry name" value="Isochorismatase-like_hydrls"/>
</dbReference>
<dbReference type="SUPFAM" id="SSF52499">
    <property type="entry name" value="Isochorismatase-like hydrolases"/>
    <property type="match status" value="1"/>
</dbReference>
<name>A0A7C1BB28_UNCW3</name>
<organism evidence="3">
    <name type="scientific">candidate division WOR-3 bacterium</name>
    <dbReference type="NCBI Taxonomy" id="2052148"/>
    <lineage>
        <taxon>Bacteria</taxon>
        <taxon>Bacteria division WOR-3</taxon>
    </lineage>
</organism>
<dbReference type="Gene3D" id="3.40.50.850">
    <property type="entry name" value="Isochorismatase-like"/>
    <property type="match status" value="1"/>
</dbReference>
<dbReference type="Pfam" id="PF00857">
    <property type="entry name" value="Isochorismatase"/>
    <property type="match status" value="1"/>
</dbReference>